<dbReference type="AlphaFoldDB" id="A0A0M0GFA3"/>
<dbReference type="InterPro" id="IPR026033">
    <property type="entry name" value="Azg-like_bact_archaea"/>
</dbReference>
<evidence type="ECO:0000256" key="8">
    <source>
        <dbReference type="PIRNR" id="PIRNR005353"/>
    </source>
</evidence>
<comment type="similarity">
    <text evidence="2 8">Belongs to the nucleobase:cation symporter-2 (NCS2) (TC 2.A.40) family. Azg-like subfamily.</text>
</comment>
<keyword evidence="7 8" id="KW-0472">Membrane</keyword>
<evidence type="ECO:0000313" key="10">
    <source>
        <dbReference type="EMBL" id="KON88600.1"/>
    </source>
</evidence>
<dbReference type="Pfam" id="PF00860">
    <property type="entry name" value="Xan_ur_permease"/>
    <property type="match status" value="1"/>
</dbReference>
<feature type="transmembrane region" description="Helical" evidence="9">
    <location>
        <begin position="114"/>
        <end position="137"/>
    </location>
</feature>
<dbReference type="GO" id="GO:0005886">
    <property type="term" value="C:plasma membrane"/>
    <property type="evidence" value="ECO:0007669"/>
    <property type="project" value="UniProtKB-SubCell"/>
</dbReference>
<gene>
    <name evidence="10" type="ORF">AF332_18525</name>
</gene>
<dbReference type="OrthoDB" id="9808458at2"/>
<feature type="transmembrane region" description="Helical" evidence="9">
    <location>
        <begin position="149"/>
        <end position="167"/>
    </location>
</feature>
<comment type="subcellular location">
    <subcellularLocation>
        <location evidence="1 8">Cell membrane</location>
        <topology evidence="1 8">Multi-pass membrane protein</topology>
    </subcellularLocation>
</comment>
<dbReference type="EMBL" id="LGUF01000007">
    <property type="protein sequence ID" value="KON88600.1"/>
    <property type="molecule type" value="Genomic_DNA"/>
</dbReference>
<evidence type="ECO:0000256" key="2">
    <source>
        <dbReference type="ARBA" id="ARBA00005697"/>
    </source>
</evidence>
<feature type="transmembrane region" description="Helical" evidence="9">
    <location>
        <begin position="349"/>
        <end position="376"/>
    </location>
</feature>
<evidence type="ECO:0000256" key="5">
    <source>
        <dbReference type="ARBA" id="ARBA00022692"/>
    </source>
</evidence>
<evidence type="ECO:0000256" key="9">
    <source>
        <dbReference type="SAM" id="Phobius"/>
    </source>
</evidence>
<keyword evidence="4 8" id="KW-1003">Cell membrane</keyword>
<dbReference type="RefSeq" id="WP_053435977.1">
    <property type="nucleotide sequence ID" value="NZ_LGUF01000007.1"/>
</dbReference>
<dbReference type="PANTHER" id="PTHR43337:SF1">
    <property type="entry name" value="XANTHINE_URACIL PERMEASE C887.17-RELATED"/>
    <property type="match status" value="1"/>
</dbReference>
<dbReference type="PIRSF" id="PIRSF005353">
    <property type="entry name" value="PbuG"/>
    <property type="match status" value="1"/>
</dbReference>
<proteinExistence type="inferred from homology"/>
<evidence type="ECO:0000256" key="7">
    <source>
        <dbReference type="ARBA" id="ARBA00023136"/>
    </source>
</evidence>
<name>A0A0M0GFA3_SPOGL</name>
<dbReference type="STRING" id="1459.AF332_18525"/>
<dbReference type="InterPro" id="IPR006043">
    <property type="entry name" value="NCS2"/>
</dbReference>
<feature type="transmembrane region" description="Helical" evidence="9">
    <location>
        <begin position="72"/>
        <end position="94"/>
    </location>
</feature>
<feature type="transmembrane region" description="Helical" evidence="9">
    <location>
        <begin position="437"/>
        <end position="454"/>
    </location>
</feature>
<feature type="transmembrane region" description="Helical" evidence="9">
    <location>
        <begin position="252"/>
        <end position="274"/>
    </location>
</feature>
<dbReference type="Proteomes" id="UP000037109">
    <property type="component" value="Unassembled WGS sequence"/>
</dbReference>
<accession>A0A0M0GFA3</accession>
<protein>
    <submittedName>
        <fullName evidence="10">Guanine permease</fullName>
    </submittedName>
</protein>
<keyword evidence="11" id="KW-1185">Reference proteome</keyword>
<evidence type="ECO:0000313" key="11">
    <source>
        <dbReference type="Proteomes" id="UP000037109"/>
    </source>
</evidence>
<dbReference type="PATRIC" id="fig|1459.3.peg.4079"/>
<evidence type="ECO:0000256" key="4">
    <source>
        <dbReference type="ARBA" id="ARBA00022475"/>
    </source>
</evidence>
<evidence type="ECO:0000256" key="3">
    <source>
        <dbReference type="ARBA" id="ARBA00022448"/>
    </source>
</evidence>
<dbReference type="GO" id="GO:0005345">
    <property type="term" value="F:purine nucleobase transmembrane transporter activity"/>
    <property type="evidence" value="ECO:0007669"/>
    <property type="project" value="TreeGrafter"/>
</dbReference>
<feature type="transmembrane region" description="Helical" evidence="9">
    <location>
        <begin position="396"/>
        <end position="425"/>
    </location>
</feature>
<sequence length="455" mass="47994">MSMIEKDLGSGLPPASDANLLERLFKLSARNTNVKTEILAGVTSFLTMSYIIFVNPIILADAGIPKEAALAATIYASVFCTLLMALWANFPVAVAPGMGLNAFFAYTVVLGQGLSWQTALGAVFISGIVFLILTVTGVRQKIVDGVPDVLKSAIGVGIGLFIAFIGLKNAELVVANEATFVGLGSITSQGPLLALFGLIAAALLMAKRVKGALLISILGTSALAMIIGFIAYPKAVSDVVSLSLPSMSETFLAMDIMGAIKYGIISVIFSFTIVELFDNLATLIGLSRKAGLTDKNGKIENLDRALQADAVGTMASAAFGSTALNAYVENATGISEGGRTGLTALTTAVLFFLSLIFAPLIYFIPSVATAPILILVGALMLSEIKHISFEDFTDVIPVFLTIVLMPLTFSIAQGLAFGFISYTLLKLLTGKHHQIHWIMYFVSAAFIINFIMGGH</sequence>
<feature type="transmembrane region" description="Helical" evidence="9">
    <location>
        <begin position="211"/>
        <end position="232"/>
    </location>
</feature>
<keyword evidence="5 8" id="KW-0812">Transmembrane</keyword>
<keyword evidence="3 8" id="KW-0813">Transport</keyword>
<feature type="transmembrane region" description="Helical" evidence="9">
    <location>
        <begin position="38"/>
        <end position="60"/>
    </location>
</feature>
<evidence type="ECO:0000256" key="1">
    <source>
        <dbReference type="ARBA" id="ARBA00004651"/>
    </source>
</evidence>
<feature type="transmembrane region" description="Helical" evidence="9">
    <location>
        <begin position="179"/>
        <end position="204"/>
    </location>
</feature>
<comment type="caution">
    <text evidence="10">The sequence shown here is derived from an EMBL/GenBank/DDBJ whole genome shotgun (WGS) entry which is preliminary data.</text>
</comment>
<dbReference type="InterPro" id="IPR045018">
    <property type="entry name" value="Azg-like"/>
</dbReference>
<organism evidence="10 11">
    <name type="scientific">Sporosarcina globispora</name>
    <name type="common">Bacillus globisporus</name>
    <dbReference type="NCBI Taxonomy" id="1459"/>
    <lineage>
        <taxon>Bacteria</taxon>
        <taxon>Bacillati</taxon>
        <taxon>Bacillota</taxon>
        <taxon>Bacilli</taxon>
        <taxon>Bacillales</taxon>
        <taxon>Caryophanaceae</taxon>
        <taxon>Sporosarcina</taxon>
    </lineage>
</organism>
<dbReference type="PANTHER" id="PTHR43337">
    <property type="entry name" value="XANTHINE/URACIL PERMEASE C887.17-RELATED"/>
    <property type="match status" value="1"/>
</dbReference>
<reference evidence="11" key="1">
    <citation type="submission" date="2015-07" db="EMBL/GenBank/DDBJ databases">
        <title>Fjat-10036 dsm4.</title>
        <authorList>
            <person name="Liu B."/>
            <person name="Wang J."/>
            <person name="Zhu Y."/>
            <person name="Liu G."/>
            <person name="Chen Q."/>
            <person name="Chen Z."/>
            <person name="Lan J."/>
            <person name="Che J."/>
            <person name="Ge C."/>
            <person name="Shi H."/>
            <person name="Pan Z."/>
            <person name="Liu X."/>
        </authorList>
    </citation>
    <scope>NUCLEOTIDE SEQUENCE [LARGE SCALE GENOMIC DNA]</scope>
    <source>
        <strain evidence="11">DSM 4</strain>
    </source>
</reference>
<evidence type="ECO:0000256" key="6">
    <source>
        <dbReference type="ARBA" id="ARBA00022989"/>
    </source>
</evidence>
<keyword evidence="6 8" id="KW-1133">Transmembrane helix</keyword>